<feature type="transmembrane region" description="Helical" evidence="6">
    <location>
        <begin position="20"/>
        <end position="41"/>
    </location>
</feature>
<accession>A0A8J2XSC6</accession>
<dbReference type="Pfam" id="PF02687">
    <property type="entry name" value="FtsX"/>
    <property type="match status" value="2"/>
</dbReference>
<feature type="transmembrane region" description="Helical" evidence="6">
    <location>
        <begin position="430"/>
        <end position="454"/>
    </location>
</feature>
<dbReference type="PANTHER" id="PTHR30572:SF18">
    <property type="entry name" value="ABC-TYPE MACROLIDE FAMILY EXPORT SYSTEM PERMEASE COMPONENT 2"/>
    <property type="match status" value="1"/>
</dbReference>
<feature type="domain" description="ABC3 transporter permease C-terminal" evidence="7">
    <location>
        <begin position="298"/>
        <end position="414"/>
    </location>
</feature>
<keyword evidence="10" id="KW-1185">Reference proteome</keyword>
<dbReference type="InterPro" id="IPR003838">
    <property type="entry name" value="ABC3_permease_C"/>
</dbReference>
<keyword evidence="5 6" id="KW-0472">Membrane</keyword>
<sequence>MIRNYLLTAWRNLQKNKFNATINVIGLSVAFTCCILLFLMVQYEFSYDSFQRNGDHLYKAYDLSHAASGDKRGESMAFPAAPAMKKEVAGVVHTTGLMSAGAGIRYKGKEVFQRITLVDPDFFGMFSFPIVAGNAASPLAELSDVVLAQSTATALFGGEDPVGKPVEIKVAGQWKAVTVSAVIADAPENSSVQYYILARTEIHPNYPNQKNSWDEQHHPVFVQLAASASVLAAEKDLRQLVKRHGLVNEIQMKSQGYHKDANGDYYAIRLERIADLHFDPDLGGRNSMNKAYLYTLMLIAGIVMLIACFNFVNLNVARSFTRAREVGIRKTIGAGRRQIYFQLWAESLLLFVVAAVIAVGASSMLLQRFNDLFTEKLKLETLLQPGVLLVALAGAVLVSFLAGGYPAWLVSRFNTVEVLKGKVSVRGSGLLRSGLITFQFVLASALISGTLVIYRQFNHLRTASLGYVQESVISIPLKNPENAQRYANELRMDLGSQPWMAGITGSSVNIGIGQDGSMSHSGLGFTIGDKGFSTTMLQVDYDYLSVLGMKPLAGRDFSRDFGTDTSTSVTNVVVTESMAREFGVKNVQDVVGMSFLTDSSGPKWNIIGVIPDFHLYSMNERLAPTTLFLQRHGGLNYLFVKVRTTNPAMTLGLVQAAFHRLEPDNPTAASYLTENTARWYDKERRLSSIFFTSAFIAILLSCLGLFAIVSLVMKQRRKEIGVRKVLGASIPAITGLLSKDFIRLVAIAFLLSTPVAWYFLDRWLRNFEYRVAASWWVFVLAGATTLVIALVTVGIQTVRAAVENPVRSLRSE</sequence>
<evidence type="ECO:0000256" key="3">
    <source>
        <dbReference type="ARBA" id="ARBA00022692"/>
    </source>
</evidence>
<evidence type="ECO:0000259" key="7">
    <source>
        <dbReference type="Pfam" id="PF02687"/>
    </source>
</evidence>
<evidence type="ECO:0000313" key="10">
    <source>
        <dbReference type="Proteomes" id="UP000607559"/>
    </source>
</evidence>
<organism evidence="9 10">
    <name type="scientific">Puia dinghuensis</name>
    <dbReference type="NCBI Taxonomy" id="1792502"/>
    <lineage>
        <taxon>Bacteria</taxon>
        <taxon>Pseudomonadati</taxon>
        <taxon>Bacteroidota</taxon>
        <taxon>Chitinophagia</taxon>
        <taxon>Chitinophagales</taxon>
        <taxon>Chitinophagaceae</taxon>
        <taxon>Puia</taxon>
    </lineage>
</organism>
<dbReference type="GO" id="GO:0022857">
    <property type="term" value="F:transmembrane transporter activity"/>
    <property type="evidence" value="ECO:0007669"/>
    <property type="project" value="TreeGrafter"/>
</dbReference>
<name>A0A8J2XSC6_9BACT</name>
<dbReference type="AlphaFoldDB" id="A0A8J2XSC6"/>
<comment type="subcellular location">
    <subcellularLocation>
        <location evidence="1">Cell membrane</location>
        <topology evidence="1">Multi-pass membrane protein</topology>
    </subcellularLocation>
</comment>
<feature type="transmembrane region" description="Helical" evidence="6">
    <location>
        <begin position="772"/>
        <end position="795"/>
    </location>
</feature>
<evidence type="ECO:0000313" key="9">
    <source>
        <dbReference type="EMBL" id="GGA93906.1"/>
    </source>
</evidence>
<feature type="transmembrane region" description="Helical" evidence="6">
    <location>
        <begin position="741"/>
        <end position="760"/>
    </location>
</feature>
<evidence type="ECO:0000256" key="6">
    <source>
        <dbReference type="SAM" id="Phobius"/>
    </source>
</evidence>
<evidence type="ECO:0000256" key="5">
    <source>
        <dbReference type="ARBA" id="ARBA00023136"/>
    </source>
</evidence>
<feature type="domain" description="ABC3 transporter permease C-terminal" evidence="7">
    <location>
        <begin position="693"/>
        <end position="802"/>
    </location>
</feature>
<keyword evidence="2" id="KW-1003">Cell membrane</keyword>
<dbReference type="Proteomes" id="UP000607559">
    <property type="component" value="Unassembled WGS sequence"/>
</dbReference>
<proteinExistence type="predicted"/>
<feature type="domain" description="MacB-like periplasmic core" evidence="8">
    <location>
        <begin position="22"/>
        <end position="240"/>
    </location>
</feature>
<dbReference type="EMBL" id="BMJC01000002">
    <property type="protein sequence ID" value="GGA93906.1"/>
    <property type="molecule type" value="Genomic_DNA"/>
</dbReference>
<evidence type="ECO:0000259" key="8">
    <source>
        <dbReference type="Pfam" id="PF12704"/>
    </source>
</evidence>
<comment type="caution">
    <text evidence="9">The sequence shown here is derived from an EMBL/GenBank/DDBJ whole genome shotgun (WGS) entry which is preliminary data.</text>
</comment>
<dbReference type="Pfam" id="PF12704">
    <property type="entry name" value="MacB_PCD"/>
    <property type="match status" value="1"/>
</dbReference>
<reference evidence="9" key="1">
    <citation type="journal article" date="2014" name="Int. J. Syst. Evol. Microbiol.">
        <title>Complete genome sequence of Corynebacterium casei LMG S-19264T (=DSM 44701T), isolated from a smear-ripened cheese.</title>
        <authorList>
            <consortium name="US DOE Joint Genome Institute (JGI-PGF)"/>
            <person name="Walter F."/>
            <person name="Albersmeier A."/>
            <person name="Kalinowski J."/>
            <person name="Ruckert C."/>
        </authorList>
    </citation>
    <scope>NUCLEOTIDE SEQUENCE</scope>
    <source>
        <strain evidence="9">CGMCC 1.15448</strain>
    </source>
</reference>
<dbReference type="InterPro" id="IPR050250">
    <property type="entry name" value="Macrolide_Exporter_MacB"/>
</dbReference>
<dbReference type="GO" id="GO:0005886">
    <property type="term" value="C:plasma membrane"/>
    <property type="evidence" value="ECO:0007669"/>
    <property type="project" value="UniProtKB-SubCell"/>
</dbReference>
<evidence type="ECO:0000256" key="4">
    <source>
        <dbReference type="ARBA" id="ARBA00022989"/>
    </source>
</evidence>
<feature type="transmembrane region" description="Helical" evidence="6">
    <location>
        <begin position="348"/>
        <end position="366"/>
    </location>
</feature>
<keyword evidence="3 6" id="KW-0812">Transmembrane</keyword>
<dbReference type="InterPro" id="IPR025857">
    <property type="entry name" value="MacB_PCD"/>
</dbReference>
<gene>
    <name evidence="9" type="ORF">GCM10011511_16530</name>
</gene>
<feature type="transmembrane region" description="Helical" evidence="6">
    <location>
        <begin position="387"/>
        <end position="410"/>
    </location>
</feature>
<evidence type="ECO:0000256" key="1">
    <source>
        <dbReference type="ARBA" id="ARBA00004651"/>
    </source>
</evidence>
<dbReference type="RefSeq" id="WP_188930519.1">
    <property type="nucleotide sequence ID" value="NZ_BMJC01000002.1"/>
</dbReference>
<dbReference type="PANTHER" id="PTHR30572">
    <property type="entry name" value="MEMBRANE COMPONENT OF TRANSPORTER-RELATED"/>
    <property type="match status" value="1"/>
</dbReference>
<feature type="transmembrane region" description="Helical" evidence="6">
    <location>
        <begin position="688"/>
        <end position="713"/>
    </location>
</feature>
<evidence type="ECO:0000256" key="2">
    <source>
        <dbReference type="ARBA" id="ARBA00022475"/>
    </source>
</evidence>
<protein>
    <submittedName>
        <fullName evidence="9">ABC transporter permease</fullName>
    </submittedName>
</protein>
<reference evidence="9" key="2">
    <citation type="submission" date="2020-09" db="EMBL/GenBank/DDBJ databases">
        <authorList>
            <person name="Sun Q."/>
            <person name="Zhou Y."/>
        </authorList>
    </citation>
    <scope>NUCLEOTIDE SEQUENCE</scope>
    <source>
        <strain evidence="9">CGMCC 1.15448</strain>
    </source>
</reference>
<feature type="transmembrane region" description="Helical" evidence="6">
    <location>
        <begin position="291"/>
        <end position="312"/>
    </location>
</feature>
<keyword evidence="4 6" id="KW-1133">Transmembrane helix</keyword>